<proteinExistence type="predicted"/>
<feature type="compositionally biased region" description="Low complexity" evidence="1">
    <location>
        <begin position="370"/>
        <end position="430"/>
    </location>
</feature>
<feature type="compositionally biased region" description="Polar residues" evidence="1">
    <location>
        <begin position="340"/>
        <end position="363"/>
    </location>
</feature>
<protein>
    <recommendedName>
        <fullName evidence="4">PE-PPE domain-containing protein</fullName>
    </recommendedName>
</protein>
<keyword evidence="3" id="KW-1185">Reference proteome</keyword>
<sequence length="474" mass="48313">MGSVAPSALASTGSAAAVGGLIADGTVSDATYPDNPRDMFGTLHPDTIVVVTPGTDDLTLLPRNHAFMGKRQTLIINYPQSFWPIIAGQSGSQPFLSPTYDDSKATAISQNIRVMRAFSDLSGDRPFVIYTGYSQGADALGDAAEKAADEGLLDPASTKIVLASDPRSPWGIKSWLTGMPLLPQAAGVIGIDSNGARDPAATGEVDVVSVIVVGDPVANFQWIWYRPISSLIVNGAGFLTIHSGNGSQSYANLYDLGDPTILVSAEGNSTYVVYDAHHPLTLLLQLIHDELGIGYTSDDVRQWDRAAEAFYPIQAPAVASAAVPVHAAPSTPAPAPYSVTMPSATATGHDTGARASTPQVTETSDPETHSSAPTPTAPDSTAPPVGDGWSPAEAAPSDDGASDGSAAPDTTAPDSSPSDSSSPESTSTSESTDDDSTGETADADGGSDGPSGDSADSDADAATSGSESSSDADS</sequence>
<dbReference type="InterPro" id="IPR029058">
    <property type="entry name" value="AB_hydrolase_fold"/>
</dbReference>
<reference evidence="2 3" key="1">
    <citation type="submission" date="2018-11" db="EMBL/GenBank/DDBJ databases">
        <title>Gordonia insulae sp. nov., isolated from an island soil.</title>
        <authorList>
            <person name="Kim Y.S."/>
            <person name="Kim S.B."/>
        </authorList>
    </citation>
    <scope>NUCLEOTIDE SEQUENCE [LARGE SCALE GENOMIC DNA]</scope>
    <source>
        <strain evidence="2 3">MMS17-SY073</strain>
    </source>
</reference>
<dbReference type="KEGG" id="gom:D7316_01649"/>
<dbReference type="Proteomes" id="UP000271469">
    <property type="component" value="Chromosome"/>
</dbReference>
<dbReference type="EMBL" id="CP033972">
    <property type="protein sequence ID" value="AZG45056.1"/>
    <property type="molecule type" value="Genomic_DNA"/>
</dbReference>
<name>A0A3G8JIZ2_9ACTN</name>
<dbReference type="SUPFAM" id="SSF53474">
    <property type="entry name" value="alpha/beta-Hydrolases"/>
    <property type="match status" value="1"/>
</dbReference>
<dbReference type="RefSeq" id="WP_232016818.1">
    <property type="nucleotide sequence ID" value="NZ_CP033972.1"/>
</dbReference>
<evidence type="ECO:0000256" key="1">
    <source>
        <dbReference type="SAM" id="MobiDB-lite"/>
    </source>
</evidence>
<dbReference type="Gene3D" id="3.40.50.1820">
    <property type="entry name" value="alpha/beta hydrolase"/>
    <property type="match status" value="1"/>
</dbReference>
<dbReference type="AlphaFoldDB" id="A0A3G8JIZ2"/>
<evidence type="ECO:0000313" key="3">
    <source>
        <dbReference type="Proteomes" id="UP000271469"/>
    </source>
</evidence>
<feature type="compositionally biased region" description="Low complexity" evidence="1">
    <location>
        <begin position="438"/>
        <end position="474"/>
    </location>
</feature>
<evidence type="ECO:0008006" key="4">
    <source>
        <dbReference type="Google" id="ProtNLM"/>
    </source>
</evidence>
<gene>
    <name evidence="2" type="ORF">D7316_01649</name>
</gene>
<accession>A0A3G8JIZ2</accession>
<organism evidence="2 3">
    <name type="scientific">Gordonia insulae</name>
    <dbReference type="NCBI Taxonomy" id="2420509"/>
    <lineage>
        <taxon>Bacteria</taxon>
        <taxon>Bacillati</taxon>
        <taxon>Actinomycetota</taxon>
        <taxon>Actinomycetes</taxon>
        <taxon>Mycobacteriales</taxon>
        <taxon>Gordoniaceae</taxon>
        <taxon>Gordonia</taxon>
    </lineage>
</organism>
<feature type="region of interest" description="Disordered" evidence="1">
    <location>
        <begin position="327"/>
        <end position="474"/>
    </location>
</feature>
<evidence type="ECO:0000313" key="2">
    <source>
        <dbReference type="EMBL" id="AZG45056.1"/>
    </source>
</evidence>